<reference evidence="2 3" key="1">
    <citation type="submission" date="2016-06" db="EMBL/GenBank/DDBJ databases">
        <title>Evolution of pathogenesis and genome organization in the Tremellales.</title>
        <authorList>
            <person name="Cuomo C."/>
            <person name="Litvintseva A."/>
            <person name="Heitman J."/>
            <person name="Chen Y."/>
            <person name="Sun S."/>
            <person name="Springer D."/>
            <person name="Dromer F."/>
            <person name="Young S."/>
            <person name="Zeng Q."/>
            <person name="Chapman S."/>
            <person name="Gujja S."/>
            <person name="Saif S."/>
            <person name="Birren B."/>
        </authorList>
    </citation>
    <scope>NUCLEOTIDE SEQUENCE [LARGE SCALE GENOMIC DNA]</scope>
    <source>
        <strain evidence="2 3">CBS 6039</strain>
    </source>
</reference>
<dbReference type="Gene3D" id="3.40.50.1000">
    <property type="entry name" value="HAD superfamily/HAD-like"/>
    <property type="match status" value="1"/>
</dbReference>
<gene>
    <name evidence="2" type="ORF">L202_01122</name>
</gene>
<dbReference type="GO" id="GO:0046403">
    <property type="term" value="F:polynucleotide 3'-phosphatase activity"/>
    <property type="evidence" value="ECO:0007669"/>
    <property type="project" value="TreeGrafter"/>
</dbReference>
<sequence length="437" mass="49153">MPPQKRESDGPVPSAKKAHPFFSGGARKQTLGSFLPSEPSLIHFTHLDPFSVVQHGSSSTQSGPKKAGVMFYDLDGTLIKPKSGAKFPKDREDWQWWHPSAPERLKKEYEEGKHLVVISNQGDKSPKRRGEWREKLSLIAAKMPKGIPFRVLAALDKDVYRKPNIGMFQIASELYRREGLEIDMDNSLFIGDAAGRPSTGGKPKDHNDTDYKFALNVGLKFVTPEEHFLGHPRPRFPEPAIGFRPSSLGNLESLPYIVPSHTPITREKIEVVLFVGYPASGKSSFYRKHFEPKGYAHVNQDTLRTKDKCLSVAEQELSNGKSVVVGNAVLTPPVDNTNRDCATRAHWTALAAKMQVPIRVFHFLCPPELAKHNNLYRAYYGPSNEPTRTALPPVAFGSFATNFEEPTKQEGFVEVRTVNLHFEGTEEQRKFWDMYIE</sequence>
<evidence type="ECO:0000313" key="3">
    <source>
        <dbReference type="Proteomes" id="UP000094065"/>
    </source>
</evidence>
<dbReference type="PANTHER" id="PTHR12083:SF9">
    <property type="entry name" value="BIFUNCTIONAL POLYNUCLEOTIDE PHOSPHATASE_KINASE"/>
    <property type="match status" value="1"/>
</dbReference>
<dbReference type="STRING" id="1295533.A0A1E3I2N9"/>
<proteinExistence type="predicted"/>
<evidence type="ECO:0000313" key="2">
    <source>
        <dbReference type="EMBL" id="ODN82862.1"/>
    </source>
</evidence>
<name>A0A1E3I2N9_9TREE</name>
<dbReference type="RefSeq" id="XP_018996862.1">
    <property type="nucleotide sequence ID" value="XM_019134435.1"/>
</dbReference>
<protein>
    <submittedName>
        <fullName evidence="2">Polynucleotide kinase 3'-phosphatase</fullName>
    </submittedName>
</protein>
<dbReference type="GO" id="GO:0003690">
    <property type="term" value="F:double-stranded DNA binding"/>
    <property type="evidence" value="ECO:0007669"/>
    <property type="project" value="TreeGrafter"/>
</dbReference>
<dbReference type="GO" id="GO:0046404">
    <property type="term" value="F:ATP-dependent polydeoxyribonucleotide 5'-hydroxyl-kinase activity"/>
    <property type="evidence" value="ECO:0007669"/>
    <property type="project" value="TreeGrafter"/>
</dbReference>
<dbReference type="InterPro" id="IPR027417">
    <property type="entry name" value="P-loop_NTPase"/>
</dbReference>
<dbReference type="GO" id="GO:0006281">
    <property type="term" value="P:DNA repair"/>
    <property type="evidence" value="ECO:0007669"/>
    <property type="project" value="TreeGrafter"/>
</dbReference>
<dbReference type="Pfam" id="PF13671">
    <property type="entry name" value="AAA_33"/>
    <property type="match status" value="2"/>
</dbReference>
<dbReference type="Proteomes" id="UP000094065">
    <property type="component" value="Unassembled WGS sequence"/>
</dbReference>
<dbReference type="InterPro" id="IPR006549">
    <property type="entry name" value="HAD-SF_hydro_IIIA"/>
</dbReference>
<dbReference type="FunFam" id="3.40.50.300:FF:000737">
    <property type="entry name" value="Bifunctional polynucleotide phosphatase/kinase"/>
    <property type="match status" value="1"/>
</dbReference>
<dbReference type="SUPFAM" id="SSF52540">
    <property type="entry name" value="P-loop containing nucleoside triphosphate hydrolases"/>
    <property type="match status" value="1"/>
</dbReference>
<dbReference type="PANTHER" id="PTHR12083">
    <property type="entry name" value="BIFUNCTIONAL POLYNUCLEOTIDE PHOSPHATASE/KINASE"/>
    <property type="match status" value="1"/>
</dbReference>
<dbReference type="Gene3D" id="3.40.50.300">
    <property type="entry name" value="P-loop containing nucleotide triphosphate hydrolases"/>
    <property type="match status" value="1"/>
</dbReference>
<dbReference type="Pfam" id="PF08645">
    <property type="entry name" value="PNK3P"/>
    <property type="match status" value="1"/>
</dbReference>
<dbReference type="InterPro" id="IPR023214">
    <property type="entry name" value="HAD_sf"/>
</dbReference>
<keyword evidence="2" id="KW-0418">Kinase</keyword>
<organism evidence="2 3">
    <name type="scientific">Cryptococcus amylolentus CBS 6039</name>
    <dbReference type="NCBI Taxonomy" id="1295533"/>
    <lineage>
        <taxon>Eukaryota</taxon>
        <taxon>Fungi</taxon>
        <taxon>Dikarya</taxon>
        <taxon>Basidiomycota</taxon>
        <taxon>Agaricomycotina</taxon>
        <taxon>Tremellomycetes</taxon>
        <taxon>Tremellales</taxon>
        <taxon>Cryptococcaceae</taxon>
        <taxon>Cryptococcus</taxon>
    </lineage>
</organism>
<dbReference type="InterPro" id="IPR036412">
    <property type="entry name" value="HAD-like_sf"/>
</dbReference>
<dbReference type="OrthoDB" id="19045at2759"/>
<feature type="region of interest" description="Disordered" evidence="1">
    <location>
        <begin position="1"/>
        <end position="24"/>
    </location>
</feature>
<dbReference type="SUPFAM" id="SSF56784">
    <property type="entry name" value="HAD-like"/>
    <property type="match status" value="1"/>
</dbReference>
<evidence type="ECO:0000256" key="1">
    <source>
        <dbReference type="SAM" id="MobiDB-lite"/>
    </source>
</evidence>
<dbReference type="NCBIfam" id="TIGR01664">
    <property type="entry name" value="DNA-3'-Pase"/>
    <property type="match status" value="1"/>
</dbReference>
<comment type="caution">
    <text evidence="2">The sequence shown here is derived from an EMBL/GenBank/DDBJ whole genome shotgun (WGS) entry which is preliminary data.</text>
</comment>
<keyword evidence="2" id="KW-0808">Transferase</keyword>
<dbReference type="AlphaFoldDB" id="A0A1E3I2N9"/>
<dbReference type="InterPro" id="IPR013954">
    <property type="entry name" value="PNK3P"/>
</dbReference>
<dbReference type="InterPro" id="IPR006551">
    <property type="entry name" value="Polynucleotide_phosphatase"/>
</dbReference>
<keyword evidence="3" id="KW-1185">Reference proteome</keyword>
<accession>A0A1E3I2N9</accession>
<dbReference type="GeneID" id="30152431"/>
<dbReference type="EMBL" id="AWGJ01000002">
    <property type="protein sequence ID" value="ODN82862.1"/>
    <property type="molecule type" value="Genomic_DNA"/>
</dbReference>
<dbReference type="NCBIfam" id="TIGR01662">
    <property type="entry name" value="HAD-SF-IIIA"/>
    <property type="match status" value="1"/>
</dbReference>